<gene>
    <name evidence="2" type="ORF">COV59_04645</name>
</gene>
<evidence type="ECO:0000256" key="1">
    <source>
        <dbReference type="SAM" id="Coils"/>
    </source>
</evidence>
<keyword evidence="1" id="KW-0175">Coiled coil</keyword>
<reference evidence="2 3" key="1">
    <citation type="submission" date="2017-09" db="EMBL/GenBank/DDBJ databases">
        <title>Depth-based differentiation of microbial function through sediment-hosted aquifers and enrichment of novel symbionts in the deep terrestrial subsurface.</title>
        <authorList>
            <person name="Probst A.J."/>
            <person name="Ladd B."/>
            <person name="Jarett J.K."/>
            <person name="Geller-Mcgrath D.E."/>
            <person name="Sieber C.M."/>
            <person name="Emerson J.B."/>
            <person name="Anantharaman K."/>
            <person name="Thomas B.C."/>
            <person name="Malmstrom R."/>
            <person name="Stieglmeier M."/>
            <person name="Klingl A."/>
            <person name="Woyke T."/>
            <person name="Ryan C.M."/>
            <person name="Banfield J.F."/>
        </authorList>
    </citation>
    <scope>NUCLEOTIDE SEQUENCE [LARGE SCALE GENOMIC DNA]</scope>
    <source>
        <strain evidence="2">CG11_big_fil_rev_8_21_14_0_20_39_34</strain>
    </source>
</reference>
<proteinExistence type="predicted"/>
<organism evidence="2 3">
    <name type="scientific">Candidatus Magasanikbacteria bacterium CG11_big_fil_rev_8_21_14_0_20_39_34</name>
    <dbReference type="NCBI Taxonomy" id="1974653"/>
    <lineage>
        <taxon>Bacteria</taxon>
        <taxon>Candidatus Magasanikiibacteriota</taxon>
    </lineage>
</organism>
<feature type="coiled-coil region" evidence="1">
    <location>
        <begin position="150"/>
        <end position="184"/>
    </location>
</feature>
<dbReference type="Proteomes" id="UP000229600">
    <property type="component" value="Unassembled WGS sequence"/>
</dbReference>
<accession>A0A2H0N4B0</accession>
<evidence type="ECO:0000313" key="3">
    <source>
        <dbReference type="Proteomes" id="UP000229600"/>
    </source>
</evidence>
<sequence>MSEEMIHYTLQIFERLIREIPPLTPKQIRDDMHQALEQMQHNVSLTETELEETMIIFGKKIWPYRQAFLEFFRISESILGEKIFLKKASAGLKKKYMEFKASGGSFRDMYRGGPALFFTPDERLELNVLMVEIYQEVKDHTRQSVLSVERQKYKKRIKDFHMVLQNIEDEIGRLRQMADNEQQHPELADEIREHVRGFEQGICLLGPSIDYTAVYSSQSHFEQRREYQKLTRRANMFF</sequence>
<comment type="caution">
    <text evidence="2">The sequence shown here is derived from an EMBL/GenBank/DDBJ whole genome shotgun (WGS) entry which is preliminary data.</text>
</comment>
<protein>
    <submittedName>
        <fullName evidence="2">Uncharacterized protein</fullName>
    </submittedName>
</protein>
<evidence type="ECO:0000313" key="2">
    <source>
        <dbReference type="EMBL" id="PIR03730.1"/>
    </source>
</evidence>
<name>A0A2H0N4B0_9BACT</name>
<dbReference type="AlphaFoldDB" id="A0A2H0N4B0"/>
<dbReference type="EMBL" id="PCWN01000009">
    <property type="protein sequence ID" value="PIR03730.1"/>
    <property type="molecule type" value="Genomic_DNA"/>
</dbReference>